<dbReference type="Gene3D" id="3.20.20.140">
    <property type="entry name" value="Metal-dependent hydrolases"/>
    <property type="match status" value="1"/>
</dbReference>
<dbReference type="PANTHER" id="PTHR42717">
    <property type="entry name" value="DIHYDROOROTASE-RELATED"/>
    <property type="match status" value="1"/>
</dbReference>
<reference evidence="1 2" key="1">
    <citation type="submission" date="2024-09" db="EMBL/GenBank/DDBJ databases">
        <authorList>
            <person name="Sun Q."/>
            <person name="Mori K."/>
        </authorList>
    </citation>
    <scope>NUCLEOTIDE SEQUENCE [LARGE SCALE GENOMIC DNA]</scope>
    <source>
        <strain evidence="1 2">NCAIM B.02301</strain>
    </source>
</reference>
<dbReference type="SUPFAM" id="SSF51556">
    <property type="entry name" value="Metallo-dependent hydrolases"/>
    <property type="match status" value="1"/>
</dbReference>
<sequence>MATWGFKGGLKWFNSGFVENEEVKIDVINELDREFELPDGCLIVPGLVDFHCHVWAPGASVGVTDIEYLSSGVVAVVDAGTFGYDGWANADRLWQNSQIEISSWLSVLPEGLTLHPNPNPTKPENISMERLLETASLSGQRLYGFKVRLGQRGVENDRGLLRVAREAAEKSELKMMVHLTDTSLTIDEVLDTLRPNDILTHPYHGKKGNILDAKGKVATCFLDAVEKGLLLDVGQGSKHFSWKVFKQAISEGLKPHFISSDLVRNTWKKPPVDDMSYIVSRFIAGGLSKDEVFSSLLNNATDFMGIKIDPTKNLVVLQPDYSKISYSDSEDILEGNIRYSPVIQIFNGKSIFVADYLSK</sequence>
<protein>
    <recommendedName>
        <fullName evidence="3">Amidohydrolase-related domain-containing protein</fullName>
    </recommendedName>
</protein>
<dbReference type="PANTHER" id="PTHR42717:SF1">
    <property type="entry name" value="IMIDAZOLONEPROPIONASE AND RELATED AMIDOHYDROLASES"/>
    <property type="match status" value="1"/>
</dbReference>
<keyword evidence="2" id="KW-1185">Reference proteome</keyword>
<dbReference type="EMBL" id="JBHLTR010000113">
    <property type="protein sequence ID" value="MFC0562131.1"/>
    <property type="molecule type" value="Genomic_DNA"/>
</dbReference>
<organism evidence="1 2">
    <name type="scientific">Halalkalibacter alkalisediminis</name>
    <dbReference type="NCBI Taxonomy" id="935616"/>
    <lineage>
        <taxon>Bacteria</taxon>
        <taxon>Bacillati</taxon>
        <taxon>Bacillota</taxon>
        <taxon>Bacilli</taxon>
        <taxon>Bacillales</taxon>
        <taxon>Bacillaceae</taxon>
        <taxon>Halalkalibacter</taxon>
    </lineage>
</organism>
<name>A0ABV6NN69_9BACI</name>
<proteinExistence type="predicted"/>
<comment type="caution">
    <text evidence="1">The sequence shown here is derived from an EMBL/GenBank/DDBJ whole genome shotgun (WGS) entry which is preliminary data.</text>
</comment>
<dbReference type="InterPro" id="IPR032466">
    <property type="entry name" value="Metal_Hydrolase"/>
</dbReference>
<gene>
    <name evidence="1" type="ORF">ACFFH4_25110</name>
</gene>
<dbReference type="RefSeq" id="WP_273846869.1">
    <property type="nucleotide sequence ID" value="NZ_JAQQWT010000020.1"/>
</dbReference>
<evidence type="ECO:0000313" key="2">
    <source>
        <dbReference type="Proteomes" id="UP001589833"/>
    </source>
</evidence>
<evidence type="ECO:0008006" key="3">
    <source>
        <dbReference type="Google" id="ProtNLM"/>
    </source>
</evidence>
<dbReference type="Proteomes" id="UP001589833">
    <property type="component" value="Unassembled WGS sequence"/>
</dbReference>
<dbReference type="InterPro" id="IPR020043">
    <property type="entry name" value="Deacetylase_Atu3266-like"/>
</dbReference>
<evidence type="ECO:0000313" key="1">
    <source>
        <dbReference type="EMBL" id="MFC0562131.1"/>
    </source>
</evidence>
<accession>A0ABV6NN69</accession>